<feature type="compositionally biased region" description="Polar residues" evidence="12">
    <location>
        <begin position="1196"/>
        <end position="1210"/>
    </location>
</feature>
<dbReference type="Pfam" id="PF21127">
    <property type="entry name" value="ATG1-like_MIT2"/>
    <property type="match status" value="1"/>
</dbReference>
<dbReference type="PANTHER" id="PTHR24348:SF22">
    <property type="entry name" value="NON-SPECIFIC SERINE_THREONINE PROTEIN KINASE"/>
    <property type="match status" value="1"/>
</dbReference>
<evidence type="ECO:0000256" key="8">
    <source>
        <dbReference type="ARBA" id="ARBA00022927"/>
    </source>
</evidence>
<feature type="compositionally biased region" description="Low complexity" evidence="12">
    <location>
        <begin position="522"/>
        <end position="531"/>
    </location>
</feature>
<evidence type="ECO:0000256" key="3">
    <source>
        <dbReference type="ARBA" id="ARBA00019599"/>
    </source>
</evidence>
<feature type="region of interest" description="Disordered" evidence="12">
    <location>
        <begin position="640"/>
        <end position="676"/>
    </location>
</feature>
<feature type="compositionally biased region" description="Low complexity" evidence="12">
    <location>
        <begin position="661"/>
        <end position="671"/>
    </location>
</feature>
<feature type="domain" description="Protein kinase" evidence="13">
    <location>
        <begin position="12"/>
        <end position="307"/>
    </location>
</feature>
<keyword evidence="8" id="KW-0813">Transport</keyword>
<dbReference type="EC" id="2.7.11.1" evidence="1"/>
<dbReference type="InterPro" id="IPR011009">
    <property type="entry name" value="Kinase-like_dom_sf"/>
</dbReference>
<dbReference type="InterPro" id="IPR008271">
    <property type="entry name" value="Ser/Thr_kinase_AS"/>
</dbReference>
<dbReference type="GO" id="GO:0005829">
    <property type="term" value="C:cytosol"/>
    <property type="evidence" value="ECO:0007669"/>
    <property type="project" value="TreeGrafter"/>
</dbReference>
<feature type="compositionally biased region" description="Basic and acidic residues" evidence="12">
    <location>
        <begin position="421"/>
        <end position="430"/>
    </location>
</feature>
<dbReference type="PROSITE" id="PS00108">
    <property type="entry name" value="PROTEIN_KINASE_ST"/>
    <property type="match status" value="1"/>
</dbReference>
<dbReference type="RefSeq" id="XP_031854631.1">
    <property type="nucleotide sequence ID" value="XM_031998740.1"/>
</dbReference>
<evidence type="ECO:0000256" key="9">
    <source>
        <dbReference type="ARBA" id="ARBA00023006"/>
    </source>
</evidence>
<dbReference type="GO" id="GO:0034727">
    <property type="term" value="P:piecemeal microautophagy of the nucleus"/>
    <property type="evidence" value="ECO:0007669"/>
    <property type="project" value="TreeGrafter"/>
</dbReference>
<feature type="compositionally biased region" description="Basic and acidic residues" evidence="12">
    <location>
        <begin position="581"/>
        <end position="598"/>
    </location>
</feature>
<dbReference type="GO" id="GO:0015031">
    <property type="term" value="P:protein transport"/>
    <property type="evidence" value="ECO:0007669"/>
    <property type="project" value="UniProtKB-KW"/>
</dbReference>
<dbReference type="InterPro" id="IPR022708">
    <property type="entry name" value="Atg1-like_tMIT"/>
</dbReference>
<dbReference type="GO" id="GO:0000422">
    <property type="term" value="P:autophagy of mitochondrion"/>
    <property type="evidence" value="ECO:0007669"/>
    <property type="project" value="TreeGrafter"/>
</dbReference>
<gene>
    <name evidence="14" type="ORF">SAPINGB_P004025</name>
</gene>
<dbReference type="GeneID" id="43582840"/>
<feature type="compositionally biased region" description="Low complexity" evidence="12">
    <location>
        <begin position="431"/>
        <end position="440"/>
    </location>
</feature>
<feature type="region of interest" description="Disordered" evidence="12">
    <location>
        <begin position="698"/>
        <end position="730"/>
    </location>
</feature>
<name>A0A5E8BXU3_9ASCO</name>
<keyword evidence="6" id="KW-0418">Kinase</keyword>
<feature type="compositionally biased region" description="Polar residues" evidence="12">
    <location>
        <begin position="550"/>
        <end position="563"/>
    </location>
</feature>
<feature type="compositionally biased region" description="Basic and acidic residues" evidence="12">
    <location>
        <begin position="345"/>
        <end position="355"/>
    </location>
</feature>
<feature type="region of interest" description="Disordered" evidence="12">
    <location>
        <begin position="1151"/>
        <end position="1210"/>
    </location>
</feature>
<dbReference type="InterPro" id="IPR045269">
    <property type="entry name" value="Atg1-like"/>
</dbReference>
<evidence type="ECO:0000313" key="15">
    <source>
        <dbReference type="Proteomes" id="UP000398389"/>
    </source>
</evidence>
<dbReference type="Gene3D" id="1.10.510.10">
    <property type="entry name" value="Transferase(Phosphotransferase) domain 1"/>
    <property type="match status" value="1"/>
</dbReference>
<dbReference type="PANTHER" id="PTHR24348">
    <property type="entry name" value="SERINE/THREONINE-PROTEIN KINASE UNC-51-RELATED"/>
    <property type="match status" value="1"/>
</dbReference>
<feature type="region of interest" description="Disordered" evidence="12">
    <location>
        <begin position="741"/>
        <end position="760"/>
    </location>
</feature>
<evidence type="ECO:0000256" key="7">
    <source>
        <dbReference type="ARBA" id="ARBA00022840"/>
    </source>
</evidence>
<feature type="compositionally biased region" description="Polar residues" evidence="12">
    <location>
        <begin position="606"/>
        <end position="626"/>
    </location>
</feature>
<keyword evidence="15" id="KW-1185">Reference proteome</keyword>
<feature type="region of interest" description="Disordered" evidence="12">
    <location>
        <begin position="984"/>
        <end position="1023"/>
    </location>
</feature>
<keyword evidence="9" id="KW-0072">Autophagy</keyword>
<dbReference type="CDD" id="cd14009">
    <property type="entry name" value="STKc_ATG1_ULK_like"/>
    <property type="match status" value="1"/>
</dbReference>
<protein>
    <recommendedName>
        <fullName evidence="2">Serine/threonine-protein kinase ATG1</fullName>
        <ecNumber evidence="1">2.7.11.1</ecNumber>
    </recommendedName>
    <alternativeName>
        <fullName evidence="10">Autophagy-related protein 1</fullName>
    </alternativeName>
    <alternativeName>
        <fullName evidence="3">Serine/threonine-protein kinase atg1</fullName>
    </alternativeName>
</protein>
<accession>A0A5E8BXU3</accession>
<dbReference type="PROSITE" id="PS50011">
    <property type="entry name" value="PROTEIN_KINASE_DOM"/>
    <property type="match status" value="1"/>
</dbReference>
<dbReference type="Pfam" id="PF00069">
    <property type="entry name" value="Pkinase"/>
    <property type="match status" value="1"/>
</dbReference>
<reference evidence="14 15" key="1">
    <citation type="submission" date="2019-09" db="EMBL/GenBank/DDBJ databases">
        <authorList>
            <person name="Brejova B."/>
        </authorList>
    </citation>
    <scope>NUCLEOTIDE SEQUENCE [LARGE SCALE GENOMIC DNA]</scope>
</reference>
<dbReference type="Proteomes" id="UP000398389">
    <property type="component" value="Unassembled WGS sequence"/>
</dbReference>
<evidence type="ECO:0000256" key="5">
    <source>
        <dbReference type="ARBA" id="ARBA00022741"/>
    </source>
</evidence>
<evidence type="ECO:0000256" key="6">
    <source>
        <dbReference type="ARBA" id="ARBA00022777"/>
    </source>
</evidence>
<feature type="binding site" evidence="11">
    <location>
        <position position="41"/>
    </location>
    <ligand>
        <name>ATP</name>
        <dbReference type="ChEBI" id="CHEBI:30616"/>
    </ligand>
</feature>
<dbReference type="GO" id="GO:0005776">
    <property type="term" value="C:autophagosome"/>
    <property type="evidence" value="ECO:0007669"/>
    <property type="project" value="TreeGrafter"/>
</dbReference>
<keyword evidence="8" id="KW-0653">Protein transport</keyword>
<dbReference type="SMART" id="SM00220">
    <property type="entry name" value="S_TKc"/>
    <property type="match status" value="1"/>
</dbReference>
<proteinExistence type="predicted"/>
<dbReference type="GO" id="GO:0005524">
    <property type="term" value="F:ATP binding"/>
    <property type="evidence" value="ECO:0007669"/>
    <property type="project" value="UniProtKB-UniRule"/>
</dbReference>
<evidence type="ECO:0000313" key="14">
    <source>
        <dbReference type="EMBL" id="VVT54337.1"/>
    </source>
</evidence>
<dbReference type="AlphaFoldDB" id="A0A5E8BXU3"/>
<feature type="compositionally biased region" description="Polar residues" evidence="12">
    <location>
        <begin position="496"/>
        <end position="510"/>
    </location>
</feature>
<keyword evidence="7 11" id="KW-0067">ATP-binding</keyword>
<feature type="compositionally biased region" description="Low complexity" evidence="12">
    <location>
        <begin position="798"/>
        <end position="808"/>
    </location>
</feature>
<feature type="region of interest" description="Disordered" evidence="12">
    <location>
        <begin position="522"/>
        <end position="626"/>
    </location>
</feature>
<feature type="region of interest" description="Disordered" evidence="12">
    <location>
        <begin position="795"/>
        <end position="837"/>
    </location>
</feature>
<evidence type="ECO:0000256" key="4">
    <source>
        <dbReference type="ARBA" id="ARBA00022679"/>
    </source>
</evidence>
<feature type="region of interest" description="Disordered" evidence="12">
    <location>
        <begin position="416"/>
        <end position="510"/>
    </location>
</feature>
<evidence type="ECO:0000259" key="13">
    <source>
        <dbReference type="PROSITE" id="PS50011"/>
    </source>
</evidence>
<dbReference type="GO" id="GO:0034045">
    <property type="term" value="C:phagophore assembly site membrane"/>
    <property type="evidence" value="ECO:0007669"/>
    <property type="project" value="TreeGrafter"/>
</dbReference>
<dbReference type="InterPro" id="IPR000719">
    <property type="entry name" value="Prot_kinase_dom"/>
</dbReference>
<feature type="compositionally biased region" description="Low complexity" evidence="12">
    <location>
        <begin position="1154"/>
        <end position="1186"/>
    </location>
</feature>
<feature type="region of interest" description="Disordered" evidence="12">
    <location>
        <begin position="342"/>
        <end position="371"/>
    </location>
</feature>
<dbReference type="OrthoDB" id="346907at2759"/>
<dbReference type="GO" id="GO:0061709">
    <property type="term" value="P:reticulophagy"/>
    <property type="evidence" value="ECO:0007669"/>
    <property type="project" value="TreeGrafter"/>
</dbReference>
<dbReference type="FunFam" id="3.30.200.20:FF:000042">
    <property type="entry name" value="Aurora kinase A"/>
    <property type="match status" value="1"/>
</dbReference>
<dbReference type="InterPro" id="IPR017441">
    <property type="entry name" value="Protein_kinase_ATP_BS"/>
</dbReference>
<feature type="compositionally biased region" description="Basic and acidic residues" evidence="12">
    <location>
        <begin position="699"/>
        <end position="709"/>
    </location>
</feature>
<dbReference type="Pfam" id="PF12063">
    <property type="entry name" value="ATG1-like_MIT1"/>
    <property type="match status" value="1"/>
</dbReference>
<dbReference type="GO" id="GO:0042594">
    <property type="term" value="P:response to starvation"/>
    <property type="evidence" value="ECO:0007669"/>
    <property type="project" value="TreeGrafter"/>
</dbReference>
<keyword evidence="4" id="KW-0808">Transferase</keyword>
<evidence type="ECO:0000256" key="10">
    <source>
        <dbReference type="ARBA" id="ARBA00030237"/>
    </source>
</evidence>
<dbReference type="GO" id="GO:0000045">
    <property type="term" value="P:autophagosome assembly"/>
    <property type="evidence" value="ECO:0007669"/>
    <property type="project" value="TreeGrafter"/>
</dbReference>
<sequence length="1210" mass="131471">MSDQPQVLSGTYRLGPEIGRGSFASVYKGQHLVSKAPVAVKSVHLARLNKKLLENLESEINILKRMAHPHIVALIDSYKTPTHFFLIMEYCSLGDLSYFFKRRKEISDSLPLINSLFQRYPPPPHSNGLHEDLARHFLKQLASALEFLRQHHLVHRDIKPQNLLLCPPKHTEQEAIDAGYKGLWELPVLKLADFGFARILPSTSMAETLCGSPLYMAPEILRLEKYTAKADLWSVGAVLFEMVAGRPPFKASSHVNLLAQIEQMGDTIDFPDDNNTSRDIKRLIRSLLKKDATQRMSFAEFFNDPVIVDDIRDADSLMENKPLDQSFLTDDLYIAEYIQLGPNNPRDRAELERHGMKQRLPPASNRNQGMMNNKYKEKDKHHRQQENNQLTEITNWQQQKQQAQTKPYSNRQFHATLPSSENHKSRDNNGRDGSSSSSAAGHTTPPNNSINEEDTNSSHTLSAPPTPPHSVPRTLEDVDTAVSKNTHHHQADKTSTDNNNTLHSNTSTAQATTKIPAFTVSSHSCTSSTSSFPGRLPQLTEQQQQQQQQHSPKPSSYSPNSLGDASPSPSSSWLAQPSSQQHDKRLGSHLLNDDDHYPQHIKPTLSLETRQPTCNKAYGSNRTNKNLHLANTPAFGAGAGAGAGTNASNNNGKSRATTNRPSSSSSSSSPPTGLFSRPLESEYVVVEKRTVEVNSFADELTHSPVDHHINHSKPSSRNNSVSSQSSNNAGSYQNQQYQYQYNQQQQQLQHRRNSSTRSSPGSAAVAVAMAAASAAAASAAAVAAAAAGGAVARRHRNSSSSGAPGSGADYNPHYPGQLQQQQPPSPSSETSVNKNGAASRRLSIVHGSSPSNALARALSMASARLFGTRVTDSGDVLTITPPQFSQRALSTTADAEEKRFVRHITNLATKAKAISIFAEVKYSQLLPSNGQGGSCSDVDLSADAMVVVAHEALVLYLKTLSLLSRIMNEAAAWWKSRGGNGGIGDSSAPGSAGSTSSNSSGGSVGNATTHSGSGGIHGPPPQASKKLVEQVQWIRDKFNESLDKAEYAQMQINKFSGNCTEAVLAHCKALTAFTLIFDRALEMSRSAAVSEAASVDLEGSEISYGTAIWMLQSLLEPDDESRDVIDVNERARIVKAIDTITHRLNVVRKKMAAQQQQQQQQQYQQQNAHNGLGSSGAALGSTPTGSLPRSLPHSPLGSTTTCPSPSQLSH</sequence>
<dbReference type="InterPro" id="IPR048941">
    <property type="entry name" value="ATG1-like_MIT2"/>
</dbReference>
<dbReference type="GO" id="GO:0004674">
    <property type="term" value="F:protein serine/threonine kinase activity"/>
    <property type="evidence" value="ECO:0007669"/>
    <property type="project" value="UniProtKB-EC"/>
</dbReference>
<evidence type="ECO:0000256" key="2">
    <source>
        <dbReference type="ARBA" id="ARBA00018572"/>
    </source>
</evidence>
<feature type="compositionally biased region" description="Low complexity" evidence="12">
    <location>
        <begin position="715"/>
        <end position="730"/>
    </location>
</feature>
<dbReference type="EMBL" id="CABVLU010000003">
    <property type="protein sequence ID" value="VVT54337.1"/>
    <property type="molecule type" value="Genomic_DNA"/>
</dbReference>
<dbReference type="PROSITE" id="PS00107">
    <property type="entry name" value="PROTEIN_KINASE_ATP"/>
    <property type="match status" value="1"/>
</dbReference>
<evidence type="ECO:0000256" key="12">
    <source>
        <dbReference type="SAM" id="MobiDB-lite"/>
    </source>
</evidence>
<evidence type="ECO:0000256" key="11">
    <source>
        <dbReference type="PROSITE-ProRule" id="PRU10141"/>
    </source>
</evidence>
<keyword evidence="5 11" id="KW-0547">Nucleotide-binding</keyword>
<feature type="compositionally biased region" description="Low complexity" evidence="12">
    <location>
        <begin position="566"/>
        <end position="580"/>
    </location>
</feature>
<dbReference type="GO" id="GO:0010506">
    <property type="term" value="P:regulation of autophagy"/>
    <property type="evidence" value="ECO:0007669"/>
    <property type="project" value="InterPro"/>
</dbReference>
<feature type="compositionally biased region" description="Low complexity" evidence="12">
    <location>
        <begin position="985"/>
        <end position="1001"/>
    </location>
</feature>
<dbReference type="SUPFAM" id="SSF56112">
    <property type="entry name" value="Protein kinase-like (PK-like)"/>
    <property type="match status" value="1"/>
</dbReference>
<organism evidence="14 15">
    <name type="scientific">Magnusiomyces paraingens</name>
    <dbReference type="NCBI Taxonomy" id="2606893"/>
    <lineage>
        <taxon>Eukaryota</taxon>
        <taxon>Fungi</taxon>
        <taxon>Dikarya</taxon>
        <taxon>Ascomycota</taxon>
        <taxon>Saccharomycotina</taxon>
        <taxon>Dipodascomycetes</taxon>
        <taxon>Dipodascales</taxon>
        <taxon>Dipodascaceae</taxon>
        <taxon>Magnusiomyces</taxon>
    </lineage>
</organism>
<evidence type="ECO:0000256" key="1">
    <source>
        <dbReference type="ARBA" id="ARBA00012513"/>
    </source>
</evidence>